<name>A0A2P2LT93_RHIMU</name>
<organism evidence="1">
    <name type="scientific">Rhizophora mucronata</name>
    <name type="common">Asiatic mangrove</name>
    <dbReference type="NCBI Taxonomy" id="61149"/>
    <lineage>
        <taxon>Eukaryota</taxon>
        <taxon>Viridiplantae</taxon>
        <taxon>Streptophyta</taxon>
        <taxon>Embryophyta</taxon>
        <taxon>Tracheophyta</taxon>
        <taxon>Spermatophyta</taxon>
        <taxon>Magnoliopsida</taxon>
        <taxon>eudicotyledons</taxon>
        <taxon>Gunneridae</taxon>
        <taxon>Pentapetalae</taxon>
        <taxon>rosids</taxon>
        <taxon>fabids</taxon>
        <taxon>Malpighiales</taxon>
        <taxon>Rhizophoraceae</taxon>
        <taxon>Rhizophora</taxon>
    </lineage>
</organism>
<evidence type="ECO:0000313" key="1">
    <source>
        <dbReference type="EMBL" id="MBX21177.1"/>
    </source>
</evidence>
<sequence>MPTEGALPKGMYFRRAIFPFAMCKQINQRIGTAKPKRFLQKFESHGAEYPNTFLSDNQETLNSNASSMSRILRQKRCV</sequence>
<accession>A0A2P2LT93</accession>
<protein>
    <submittedName>
        <fullName evidence="1">Bromodomain and WD repeat-containing protein 1</fullName>
    </submittedName>
</protein>
<dbReference type="AlphaFoldDB" id="A0A2P2LT93"/>
<dbReference type="EMBL" id="GGEC01040693">
    <property type="protein sequence ID" value="MBX21177.1"/>
    <property type="molecule type" value="Transcribed_RNA"/>
</dbReference>
<proteinExistence type="predicted"/>
<reference evidence="1" key="1">
    <citation type="submission" date="2018-02" db="EMBL/GenBank/DDBJ databases">
        <title>Rhizophora mucronata_Transcriptome.</title>
        <authorList>
            <person name="Meera S.P."/>
            <person name="Sreeshan A."/>
            <person name="Augustine A."/>
        </authorList>
    </citation>
    <scope>NUCLEOTIDE SEQUENCE</scope>
    <source>
        <tissue evidence="1">Leaf</tissue>
    </source>
</reference>